<proteinExistence type="predicted"/>
<comment type="caution">
    <text evidence="1">The sequence shown here is derived from an EMBL/GenBank/DDBJ whole genome shotgun (WGS) entry which is preliminary data.</text>
</comment>
<gene>
    <name evidence="1" type="ORF">LCGC14_2089600</name>
</gene>
<sequence length="50" mass="5315">EKALEAILEMRAEKEAIQEEGSSNVLKSNCMTIALPLIAITGVCLLGSLL</sequence>
<evidence type="ECO:0000313" key="1">
    <source>
        <dbReference type="EMBL" id="KKL71970.1"/>
    </source>
</evidence>
<feature type="non-terminal residue" evidence="1">
    <location>
        <position position="1"/>
    </location>
</feature>
<name>A0A0F9GRB2_9ZZZZ</name>
<dbReference type="AlphaFoldDB" id="A0A0F9GRB2"/>
<protein>
    <submittedName>
        <fullName evidence="1">Uncharacterized protein</fullName>
    </submittedName>
</protein>
<accession>A0A0F9GRB2</accession>
<organism evidence="1">
    <name type="scientific">marine sediment metagenome</name>
    <dbReference type="NCBI Taxonomy" id="412755"/>
    <lineage>
        <taxon>unclassified sequences</taxon>
        <taxon>metagenomes</taxon>
        <taxon>ecological metagenomes</taxon>
    </lineage>
</organism>
<reference evidence="1" key="1">
    <citation type="journal article" date="2015" name="Nature">
        <title>Complex archaea that bridge the gap between prokaryotes and eukaryotes.</title>
        <authorList>
            <person name="Spang A."/>
            <person name="Saw J.H."/>
            <person name="Jorgensen S.L."/>
            <person name="Zaremba-Niedzwiedzka K."/>
            <person name="Martijn J."/>
            <person name="Lind A.E."/>
            <person name="van Eijk R."/>
            <person name="Schleper C."/>
            <person name="Guy L."/>
            <person name="Ettema T.J."/>
        </authorList>
    </citation>
    <scope>NUCLEOTIDE SEQUENCE</scope>
</reference>
<dbReference type="EMBL" id="LAZR01025421">
    <property type="protein sequence ID" value="KKL71970.1"/>
    <property type="molecule type" value="Genomic_DNA"/>
</dbReference>